<evidence type="ECO:0000313" key="4">
    <source>
        <dbReference type="Proteomes" id="UP000027982"/>
    </source>
</evidence>
<dbReference type="Pfam" id="PF00072">
    <property type="entry name" value="Response_reg"/>
    <property type="match status" value="1"/>
</dbReference>
<accession>A0A068NQW7</accession>
<dbReference type="EMBL" id="CP007139">
    <property type="protein sequence ID" value="AIE85836.1"/>
    <property type="molecule type" value="Genomic_DNA"/>
</dbReference>
<keyword evidence="1" id="KW-0597">Phosphoprotein</keyword>
<dbReference type="Proteomes" id="UP000027982">
    <property type="component" value="Chromosome"/>
</dbReference>
<keyword evidence="4" id="KW-1185">Reference proteome</keyword>
<gene>
    <name evidence="3" type="ORF">OP10G_2468</name>
</gene>
<evidence type="ECO:0000256" key="1">
    <source>
        <dbReference type="PROSITE-ProRule" id="PRU00169"/>
    </source>
</evidence>
<dbReference type="InterPro" id="IPR011006">
    <property type="entry name" value="CheY-like_superfamily"/>
</dbReference>
<sequence>MPNAFILLAEDSEDDEKLTLRALRDLPSCYSVRVARDGGAAAEMLGLRGGANSNAPLPILVLLDIQMPKINGLDLLQMIRDEGRTNLLNVVVFSSSNRKEDVDRAHGLRAEYRQKPMEYSEYLDTVKSVVSQALPSFHPEASALSMARLA</sequence>
<dbReference type="PANTHER" id="PTHR44520:SF1">
    <property type="entry name" value="TWO-COMPONENT SYSTEM REGULATORY PROTEIN"/>
    <property type="match status" value="1"/>
</dbReference>
<reference evidence="3 4" key="1">
    <citation type="journal article" date="2014" name="PLoS ONE">
        <title>The first complete genome sequence of the class fimbriimonadia in the phylum armatimonadetes.</title>
        <authorList>
            <person name="Hu Z.Y."/>
            <person name="Wang Y.Z."/>
            <person name="Im W.T."/>
            <person name="Wang S.Y."/>
            <person name="Zhao G.P."/>
            <person name="Zheng H.J."/>
            <person name="Quan Z.X."/>
        </authorList>
    </citation>
    <scope>NUCLEOTIDE SEQUENCE [LARGE SCALE GENOMIC DNA]</scope>
    <source>
        <strain evidence="3">Gsoil 348</strain>
    </source>
</reference>
<dbReference type="KEGG" id="fgi:OP10G_2468"/>
<feature type="domain" description="Response regulatory" evidence="2">
    <location>
        <begin position="5"/>
        <end position="130"/>
    </location>
</feature>
<dbReference type="RefSeq" id="WP_025225603.1">
    <property type="nucleotide sequence ID" value="NZ_CP007139.1"/>
</dbReference>
<dbReference type="STRING" id="661478.OP10G_2468"/>
<name>A0A068NQW7_FIMGI</name>
<dbReference type="SMART" id="SM00448">
    <property type="entry name" value="REC"/>
    <property type="match status" value="1"/>
</dbReference>
<dbReference type="SUPFAM" id="SSF52172">
    <property type="entry name" value="CheY-like"/>
    <property type="match status" value="1"/>
</dbReference>
<dbReference type="eggNOG" id="COG0745">
    <property type="taxonomic scope" value="Bacteria"/>
</dbReference>
<dbReference type="GO" id="GO:0000160">
    <property type="term" value="P:phosphorelay signal transduction system"/>
    <property type="evidence" value="ECO:0007669"/>
    <property type="project" value="InterPro"/>
</dbReference>
<dbReference type="PROSITE" id="PS50110">
    <property type="entry name" value="RESPONSE_REGULATORY"/>
    <property type="match status" value="1"/>
</dbReference>
<evidence type="ECO:0000259" key="2">
    <source>
        <dbReference type="PROSITE" id="PS50110"/>
    </source>
</evidence>
<dbReference type="InterPro" id="IPR052893">
    <property type="entry name" value="TCS_response_regulator"/>
</dbReference>
<evidence type="ECO:0000313" key="3">
    <source>
        <dbReference type="EMBL" id="AIE85836.1"/>
    </source>
</evidence>
<dbReference type="InterPro" id="IPR001789">
    <property type="entry name" value="Sig_transdc_resp-reg_receiver"/>
</dbReference>
<organism evidence="3 4">
    <name type="scientific">Fimbriimonas ginsengisoli Gsoil 348</name>
    <dbReference type="NCBI Taxonomy" id="661478"/>
    <lineage>
        <taxon>Bacteria</taxon>
        <taxon>Bacillati</taxon>
        <taxon>Armatimonadota</taxon>
        <taxon>Fimbriimonadia</taxon>
        <taxon>Fimbriimonadales</taxon>
        <taxon>Fimbriimonadaceae</taxon>
        <taxon>Fimbriimonas</taxon>
    </lineage>
</organism>
<proteinExistence type="predicted"/>
<dbReference type="OrthoDB" id="9785718at2"/>
<dbReference type="AlphaFoldDB" id="A0A068NQW7"/>
<dbReference type="PANTHER" id="PTHR44520">
    <property type="entry name" value="RESPONSE REGULATOR RCP1-RELATED"/>
    <property type="match status" value="1"/>
</dbReference>
<dbReference type="HOGENOM" id="CLU_000445_69_17_0"/>
<feature type="modified residue" description="4-aspartylphosphate" evidence="1">
    <location>
        <position position="64"/>
    </location>
</feature>
<dbReference type="Gene3D" id="3.40.50.2300">
    <property type="match status" value="1"/>
</dbReference>
<protein>
    <submittedName>
        <fullName evidence="3">Response regulator receiver domain-containing protein</fullName>
    </submittedName>
</protein>